<comment type="caution">
    <text evidence="8">The sequence shown here is derived from an EMBL/GenBank/DDBJ whole genome shotgun (WGS) entry which is preliminary data.</text>
</comment>
<feature type="region of interest" description="Disordered" evidence="5">
    <location>
        <begin position="218"/>
        <end position="300"/>
    </location>
</feature>
<keyword evidence="2 6" id="KW-0812">Transmembrane</keyword>
<feature type="region of interest" description="Disordered" evidence="5">
    <location>
        <begin position="137"/>
        <end position="181"/>
    </location>
</feature>
<protein>
    <recommendedName>
        <fullName evidence="10">Mid2 domain-containing protein</fullName>
    </recommendedName>
</protein>
<evidence type="ECO:0000256" key="5">
    <source>
        <dbReference type="SAM" id="MobiDB-lite"/>
    </source>
</evidence>
<evidence type="ECO:0000256" key="7">
    <source>
        <dbReference type="SAM" id="SignalP"/>
    </source>
</evidence>
<evidence type="ECO:0000256" key="2">
    <source>
        <dbReference type="ARBA" id="ARBA00022692"/>
    </source>
</evidence>
<evidence type="ECO:0000256" key="1">
    <source>
        <dbReference type="ARBA" id="ARBA00004167"/>
    </source>
</evidence>
<evidence type="ECO:0008006" key="10">
    <source>
        <dbReference type="Google" id="ProtNLM"/>
    </source>
</evidence>
<feature type="compositionally biased region" description="Polar residues" evidence="5">
    <location>
        <begin position="280"/>
        <end position="293"/>
    </location>
</feature>
<keyword evidence="3 6" id="KW-1133">Transmembrane helix</keyword>
<feature type="compositionally biased region" description="Low complexity" evidence="5">
    <location>
        <begin position="139"/>
        <end position="181"/>
    </location>
</feature>
<reference evidence="8 9" key="1">
    <citation type="journal article" date="2023" name="G3 (Bethesda)">
        <title>A chromosome-level genome assembly of Zasmidium syzygii isolated from banana leaves.</title>
        <authorList>
            <person name="van Westerhoven A.C."/>
            <person name="Mehrabi R."/>
            <person name="Talebi R."/>
            <person name="Steentjes M.B.F."/>
            <person name="Corcolon B."/>
            <person name="Chong P.A."/>
            <person name="Kema G.H.J."/>
            <person name="Seidl M.F."/>
        </authorList>
    </citation>
    <scope>NUCLEOTIDE SEQUENCE [LARGE SCALE GENOMIC DNA]</scope>
    <source>
        <strain evidence="8 9">P124</strain>
    </source>
</reference>
<keyword evidence="4 6" id="KW-0472">Membrane</keyword>
<dbReference type="EMBL" id="JAXOVC010000012">
    <property type="protein sequence ID" value="KAK4495519.1"/>
    <property type="molecule type" value="Genomic_DNA"/>
</dbReference>
<feature type="signal peptide" evidence="7">
    <location>
        <begin position="1"/>
        <end position="22"/>
    </location>
</feature>
<gene>
    <name evidence="8" type="ORF">PRZ48_013851</name>
</gene>
<evidence type="ECO:0000313" key="8">
    <source>
        <dbReference type="EMBL" id="KAK4495519.1"/>
    </source>
</evidence>
<sequence length="300" mass="31678">MLIPRFTCLLGALSLLCLQAFAQNNYFITPPTPGPTGQFDENNVYALGSTINLQWKTNYTTISLALWQNDNNSYVLLLDSVPASQTLRWDVDFNNQFNITSAGLATPNVFFFQMWEIVEGGNIGDRFSAHYFNITGDQSSPSTTSAASTSTVTSTANSSGTTTSATNTATGTSSSSSGGLSSSATIGIGVGVGVGVACLLAGAAIAFFFWRRSKKNAAPSHQDQSHGGRNMEQAAPPYFGSVSAGGYTPVQQDGASYYDSNHMAKSQLSPPVQPSELSGEGQTHELSSTQAQSYELPGAR</sequence>
<evidence type="ECO:0000256" key="3">
    <source>
        <dbReference type="ARBA" id="ARBA00022989"/>
    </source>
</evidence>
<comment type="subcellular location">
    <subcellularLocation>
        <location evidence="1">Membrane</location>
        <topology evidence="1">Single-pass membrane protein</topology>
    </subcellularLocation>
</comment>
<dbReference type="PANTHER" id="PTHR15549:SF30">
    <property type="entry name" value="MID2 DOMAIN-CONTAINING PROTEIN"/>
    <property type="match status" value="1"/>
</dbReference>
<keyword evidence="9" id="KW-1185">Reference proteome</keyword>
<name>A0ABR0E275_ZASCE</name>
<feature type="chain" id="PRO_5045481628" description="Mid2 domain-containing protein" evidence="7">
    <location>
        <begin position="23"/>
        <end position="300"/>
    </location>
</feature>
<feature type="transmembrane region" description="Helical" evidence="6">
    <location>
        <begin position="186"/>
        <end position="210"/>
    </location>
</feature>
<dbReference type="Proteomes" id="UP001305779">
    <property type="component" value="Unassembled WGS sequence"/>
</dbReference>
<evidence type="ECO:0000313" key="9">
    <source>
        <dbReference type="Proteomes" id="UP001305779"/>
    </source>
</evidence>
<proteinExistence type="predicted"/>
<evidence type="ECO:0000256" key="6">
    <source>
        <dbReference type="SAM" id="Phobius"/>
    </source>
</evidence>
<dbReference type="InterPro" id="IPR051694">
    <property type="entry name" value="Immunoregulatory_rcpt-like"/>
</dbReference>
<dbReference type="PANTHER" id="PTHR15549">
    <property type="entry name" value="PAIRED IMMUNOGLOBULIN-LIKE TYPE 2 RECEPTOR"/>
    <property type="match status" value="1"/>
</dbReference>
<accession>A0ABR0E275</accession>
<organism evidence="8 9">
    <name type="scientific">Zasmidium cellare</name>
    <name type="common">Wine cellar mold</name>
    <name type="synonym">Racodium cellare</name>
    <dbReference type="NCBI Taxonomy" id="395010"/>
    <lineage>
        <taxon>Eukaryota</taxon>
        <taxon>Fungi</taxon>
        <taxon>Dikarya</taxon>
        <taxon>Ascomycota</taxon>
        <taxon>Pezizomycotina</taxon>
        <taxon>Dothideomycetes</taxon>
        <taxon>Dothideomycetidae</taxon>
        <taxon>Mycosphaerellales</taxon>
        <taxon>Mycosphaerellaceae</taxon>
        <taxon>Zasmidium</taxon>
    </lineage>
</organism>
<evidence type="ECO:0000256" key="4">
    <source>
        <dbReference type="ARBA" id="ARBA00023136"/>
    </source>
</evidence>
<keyword evidence="7" id="KW-0732">Signal</keyword>